<dbReference type="FunFam" id="3.30.200.20:FF:000042">
    <property type="entry name" value="Aurora kinase A"/>
    <property type="match status" value="1"/>
</dbReference>
<dbReference type="InterPro" id="IPR011009">
    <property type="entry name" value="Kinase-like_dom_sf"/>
</dbReference>
<name>A0ABD1KXP0_9TELE</name>
<evidence type="ECO:0000256" key="2">
    <source>
        <dbReference type="ARBA" id="ARBA00022527"/>
    </source>
</evidence>
<dbReference type="InterPro" id="IPR017441">
    <property type="entry name" value="Protein_kinase_ATP_BS"/>
</dbReference>
<dbReference type="PANTHER" id="PTHR24346">
    <property type="entry name" value="MAP/MICROTUBULE AFFINITY-REGULATING KINASE"/>
    <property type="match status" value="1"/>
</dbReference>
<accession>A0ABD1KXP0</accession>
<proteinExistence type="predicted"/>
<keyword evidence="2" id="KW-0723">Serine/threonine-protein kinase</keyword>
<keyword evidence="4 9" id="KW-0547">Nucleotide-binding</keyword>
<dbReference type="PANTHER" id="PTHR24346:SF93">
    <property type="entry name" value="NUAK FAMILY SNF1-LIKE KINASE 1"/>
    <property type="match status" value="1"/>
</dbReference>
<dbReference type="PROSITE" id="PS00108">
    <property type="entry name" value="PROTEIN_KINASE_ST"/>
    <property type="match status" value="1"/>
</dbReference>
<dbReference type="PROSITE" id="PS00107">
    <property type="entry name" value="PROTEIN_KINASE_ATP"/>
    <property type="match status" value="1"/>
</dbReference>
<organism evidence="12 13">
    <name type="scientific">Coilia grayii</name>
    <name type="common">Gray's grenadier anchovy</name>
    <dbReference type="NCBI Taxonomy" id="363190"/>
    <lineage>
        <taxon>Eukaryota</taxon>
        <taxon>Metazoa</taxon>
        <taxon>Chordata</taxon>
        <taxon>Craniata</taxon>
        <taxon>Vertebrata</taxon>
        <taxon>Euteleostomi</taxon>
        <taxon>Actinopterygii</taxon>
        <taxon>Neopterygii</taxon>
        <taxon>Teleostei</taxon>
        <taxon>Clupei</taxon>
        <taxon>Clupeiformes</taxon>
        <taxon>Clupeoidei</taxon>
        <taxon>Engraulidae</taxon>
        <taxon>Coilinae</taxon>
        <taxon>Coilia</taxon>
    </lineage>
</organism>
<protein>
    <recommendedName>
        <fullName evidence="1">non-specific serine/threonine protein kinase</fullName>
        <ecNumber evidence="1">2.7.11.1</ecNumber>
    </recommendedName>
</protein>
<keyword evidence="6 9" id="KW-0067">ATP-binding</keyword>
<dbReference type="SUPFAM" id="SSF56112">
    <property type="entry name" value="Protein kinase-like (PK-like)"/>
    <property type="match status" value="1"/>
</dbReference>
<dbReference type="InterPro" id="IPR000719">
    <property type="entry name" value="Prot_kinase_dom"/>
</dbReference>
<keyword evidence="13" id="KW-1185">Reference proteome</keyword>
<evidence type="ECO:0000256" key="4">
    <source>
        <dbReference type="ARBA" id="ARBA00022741"/>
    </source>
</evidence>
<evidence type="ECO:0000256" key="3">
    <source>
        <dbReference type="ARBA" id="ARBA00022679"/>
    </source>
</evidence>
<feature type="region of interest" description="Disordered" evidence="10">
    <location>
        <begin position="351"/>
        <end position="421"/>
    </location>
</feature>
<sequence>MGHFDSRGTHQKMVLQEAGDSVDASAHQRSELADLLGTAKPANAHRYQRAETDIQRAGGDGWPPLTVKRHRHKHSLKRRYEVLETLGKGTYGTVKKAVERRSGKTVAIKSIKKDCISDDLDRAHIQREIEIVSHLSHPNIIQMHEVFECRDKIVIVMEYASGGELYDYVQQRQRLSETEARNLFRQITSAVHYCHKSGVVHRDLKLENILLDQNMTVKLADFGLSNHYERGRMLDTFCGSPLYASPEIINGQPYQGPEVDCWALGVLLYALVHGSMPFNGASYSGLRQQIRQGHYRRPQPPSDACALIGWMLTVRVEDRATVEDVANHWWVNWGFDTSVCDCPAAWPIQRTKWPRDGSPPATGHTPSKRLLSEPHLRLSFPPKRPTDQPLCSSLPREYQMDKPLPPQSPTTATPAHSQVAKTPKKGILKNIHEKAAHSARPTSVKQDASADVSTPQGGRAVFKVKEQGGAEDDRRWKGILKRNGRFTCNAKPTVTAPPYPPPPPPSCPDSSQCHPDPEVINSHQMDMETTQEEELER</sequence>
<dbReference type="EMBL" id="JBHFQA010000001">
    <property type="protein sequence ID" value="KAL2103776.1"/>
    <property type="molecule type" value="Genomic_DNA"/>
</dbReference>
<feature type="compositionally biased region" description="Pro residues" evidence="10">
    <location>
        <begin position="495"/>
        <end position="507"/>
    </location>
</feature>
<dbReference type="FunFam" id="1.10.510.10:FF:001698">
    <property type="entry name" value="NUAK family, SNF1-like kinase, 1b"/>
    <property type="match status" value="1"/>
</dbReference>
<feature type="compositionally biased region" description="Basic and acidic residues" evidence="10">
    <location>
        <begin position="463"/>
        <end position="476"/>
    </location>
</feature>
<dbReference type="PROSITE" id="PS50011">
    <property type="entry name" value="PROTEIN_KINASE_DOM"/>
    <property type="match status" value="1"/>
</dbReference>
<reference evidence="12 13" key="1">
    <citation type="submission" date="2024-09" db="EMBL/GenBank/DDBJ databases">
        <title>A chromosome-level genome assembly of Gray's grenadier anchovy, Coilia grayii.</title>
        <authorList>
            <person name="Fu Z."/>
        </authorList>
    </citation>
    <scope>NUCLEOTIDE SEQUENCE [LARGE SCALE GENOMIC DNA]</scope>
    <source>
        <strain evidence="12">G4</strain>
        <tissue evidence="12">Muscle</tissue>
    </source>
</reference>
<dbReference type="Pfam" id="PF00069">
    <property type="entry name" value="Pkinase"/>
    <property type="match status" value="1"/>
</dbReference>
<dbReference type="Gene3D" id="1.10.510.10">
    <property type="entry name" value="Transferase(Phosphotransferase) domain 1"/>
    <property type="match status" value="1"/>
</dbReference>
<evidence type="ECO:0000256" key="5">
    <source>
        <dbReference type="ARBA" id="ARBA00022777"/>
    </source>
</evidence>
<evidence type="ECO:0000256" key="8">
    <source>
        <dbReference type="ARBA" id="ARBA00048679"/>
    </source>
</evidence>
<feature type="compositionally biased region" description="Polar residues" evidence="10">
    <location>
        <begin position="440"/>
        <end position="456"/>
    </location>
</feature>
<dbReference type="InterPro" id="IPR008271">
    <property type="entry name" value="Ser/Thr_kinase_AS"/>
</dbReference>
<comment type="caution">
    <text evidence="12">The sequence shown here is derived from an EMBL/GenBank/DDBJ whole genome shotgun (WGS) entry which is preliminary data.</text>
</comment>
<keyword evidence="3" id="KW-0808">Transferase</keyword>
<dbReference type="AlphaFoldDB" id="A0ABD1KXP0"/>
<evidence type="ECO:0000256" key="6">
    <source>
        <dbReference type="ARBA" id="ARBA00022840"/>
    </source>
</evidence>
<dbReference type="GO" id="GO:0004674">
    <property type="term" value="F:protein serine/threonine kinase activity"/>
    <property type="evidence" value="ECO:0007669"/>
    <property type="project" value="UniProtKB-KW"/>
</dbReference>
<feature type="domain" description="Protein kinase" evidence="11">
    <location>
        <begin position="80"/>
        <end position="331"/>
    </location>
</feature>
<evidence type="ECO:0000256" key="1">
    <source>
        <dbReference type="ARBA" id="ARBA00012513"/>
    </source>
</evidence>
<comment type="catalytic activity">
    <reaction evidence="8">
        <text>L-seryl-[protein] + ATP = O-phospho-L-seryl-[protein] + ADP + H(+)</text>
        <dbReference type="Rhea" id="RHEA:17989"/>
        <dbReference type="Rhea" id="RHEA-COMP:9863"/>
        <dbReference type="Rhea" id="RHEA-COMP:11604"/>
        <dbReference type="ChEBI" id="CHEBI:15378"/>
        <dbReference type="ChEBI" id="CHEBI:29999"/>
        <dbReference type="ChEBI" id="CHEBI:30616"/>
        <dbReference type="ChEBI" id="CHEBI:83421"/>
        <dbReference type="ChEBI" id="CHEBI:456216"/>
        <dbReference type="EC" id="2.7.11.1"/>
    </reaction>
</comment>
<feature type="region of interest" description="Disordered" evidence="10">
    <location>
        <begin position="434"/>
        <end position="537"/>
    </location>
</feature>
<evidence type="ECO:0000256" key="9">
    <source>
        <dbReference type="PROSITE-ProRule" id="PRU10141"/>
    </source>
</evidence>
<dbReference type="GO" id="GO:0005524">
    <property type="term" value="F:ATP binding"/>
    <property type="evidence" value="ECO:0007669"/>
    <property type="project" value="UniProtKB-UniRule"/>
</dbReference>
<evidence type="ECO:0000259" key="11">
    <source>
        <dbReference type="PROSITE" id="PS50011"/>
    </source>
</evidence>
<feature type="binding site" evidence="9">
    <location>
        <position position="113"/>
    </location>
    <ligand>
        <name>ATP</name>
        <dbReference type="ChEBI" id="CHEBI:30616"/>
    </ligand>
</feature>
<gene>
    <name evidence="12" type="ORF">ACEWY4_000644</name>
</gene>
<comment type="catalytic activity">
    <reaction evidence="7">
        <text>L-threonyl-[protein] + ATP = O-phospho-L-threonyl-[protein] + ADP + H(+)</text>
        <dbReference type="Rhea" id="RHEA:46608"/>
        <dbReference type="Rhea" id="RHEA-COMP:11060"/>
        <dbReference type="Rhea" id="RHEA-COMP:11605"/>
        <dbReference type="ChEBI" id="CHEBI:15378"/>
        <dbReference type="ChEBI" id="CHEBI:30013"/>
        <dbReference type="ChEBI" id="CHEBI:30616"/>
        <dbReference type="ChEBI" id="CHEBI:61977"/>
        <dbReference type="ChEBI" id="CHEBI:456216"/>
        <dbReference type="EC" id="2.7.11.1"/>
    </reaction>
</comment>
<dbReference type="Proteomes" id="UP001591681">
    <property type="component" value="Unassembled WGS sequence"/>
</dbReference>
<dbReference type="SMART" id="SM00220">
    <property type="entry name" value="S_TKc"/>
    <property type="match status" value="1"/>
</dbReference>
<evidence type="ECO:0000313" key="13">
    <source>
        <dbReference type="Proteomes" id="UP001591681"/>
    </source>
</evidence>
<dbReference type="EC" id="2.7.11.1" evidence="1"/>
<evidence type="ECO:0000313" key="12">
    <source>
        <dbReference type="EMBL" id="KAL2103776.1"/>
    </source>
</evidence>
<feature type="compositionally biased region" description="Polar residues" evidence="10">
    <location>
        <begin position="409"/>
        <end position="420"/>
    </location>
</feature>
<keyword evidence="5" id="KW-0418">Kinase</keyword>
<evidence type="ECO:0000256" key="7">
    <source>
        <dbReference type="ARBA" id="ARBA00047899"/>
    </source>
</evidence>
<evidence type="ECO:0000256" key="10">
    <source>
        <dbReference type="SAM" id="MobiDB-lite"/>
    </source>
</evidence>